<evidence type="ECO:0000313" key="1">
    <source>
        <dbReference type="EMBL" id="KAI6089844.1"/>
    </source>
</evidence>
<reference evidence="1 2" key="1">
    <citation type="journal article" date="2022" name="New Phytol.">
        <title>Ecological generalism drives hyperdiversity of secondary metabolite gene clusters in xylarialean endophytes.</title>
        <authorList>
            <person name="Franco M.E.E."/>
            <person name="Wisecaver J.H."/>
            <person name="Arnold A.E."/>
            <person name="Ju Y.M."/>
            <person name="Slot J.C."/>
            <person name="Ahrendt S."/>
            <person name="Moore L.P."/>
            <person name="Eastman K.E."/>
            <person name="Scott K."/>
            <person name="Konkel Z."/>
            <person name="Mondo S.J."/>
            <person name="Kuo A."/>
            <person name="Hayes R.D."/>
            <person name="Haridas S."/>
            <person name="Andreopoulos B."/>
            <person name="Riley R."/>
            <person name="LaButti K."/>
            <person name="Pangilinan J."/>
            <person name="Lipzen A."/>
            <person name="Amirebrahimi M."/>
            <person name="Yan J."/>
            <person name="Adam C."/>
            <person name="Keymanesh K."/>
            <person name="Ng V."/>
            <person name="Louie K."/>
            <person name="Northen T."/>
            <person name="Drula E."/>
            <person name="Henrissat B."/>
            <person name="Hsieh H.M."/>
            <person name="Youens-Clark K."/>
            <person name="Lutzoni F."/>
            <person name="Miadlikowska J."/>
            <person name="Eastwood D.C."/>
            <person name="Hamelin R.C."/>
            <person name="Grigoriev I.V."/>
            <person name="U'Ren J.M."/>
        </authorList>
    </citation>
    <scope>NUCLEOTIDE SEQUENCE [LARGE SCALE GENOMIC DNA]</scope>
    <source>
        <strain evidence="1 2">ER1909</strain>
    </source>
</reference>
<dbReference type="EMBL" id="MU394293">
    <property type="protein sequence ID" value="KAI6089844.1"/>
    <property type="molecule type" value="Genomic_DNA"/>
</dbReference>
<proteinExistence type="predicted"/>
<protein>
    <submittedName>
        <fullName evidence="1">Uncharacterized protein</fullName>
    </submittedName>
</protein>
<comment type="caution">
    <text evidence="1">The sequence shown here is derived from an EMBL/GenBank/DDBJ whole genome shotgun (WGS) entry which is preliminary data.</text>
</comment>
<organism evidence="1 2">
    <name type="scientific">Hypoxylon rubiginosum</name>
    <dbReference type="NCBI Taxonomy" id="110542"/>
    <lineage>
        <taxon>Eukaryota</taxon>
        <taxon>Fungi</taxon>
        <taxon>Dikarya</taxon>
        <taxon>Ascomycota</taxon>
        <taxon>Pezizomycotina</taxon>
        <taxon>Sordariomycetes</taxon>
        <taxon>Xylariomycetidae</taxon>
        <taxon>Xylariales</taxon>
        <taxon>Hypoxylaceae</taxon>
        <taxon>Hypoxylon</taxon>
    </lineage>
</organism>
<gene>
    <name evidence="1" type="ORF">F4821DRAFT_275517</name>
</gene>
<name>A0ACC0DAW5_9PEZI</name>
<accession>A0ACC0DAW5</accession>
<evidence type="ECO:0000313" key="2">
    <source>
        <dbReference type="Proteomes" id="UP001497680"/>
    </source>
</evidence>
<keyword evidence="2" id="KW-1185">Reference proteome</keyword>
<sequence length="193" mass="19875">MRNSVIAAALVASLAFLQGVPAPPVFIALGASAATATAMTSGLTSGLVSGSIGASVGAGVACAKSGCRRRQAAFMAASKMARDISSQLDIRDGKIPGPPPAPQGIPQNNWDDCYHDALNAKVNIKGPVGDNHIRIEGLPTTCMVLSTVIDGKVDGGPTPTPCGTACLEYSGMTKDDYEHIRTMVNQQILKPKN</sequence>
<dbReference type="Proteomes" id="UP001497680">
    <property type="component" value="Unassembled WGS sequence"/>
</dbReference>